<dbReference type="AlphaFoldDB" id="A0A517P530"/>
<feature type="chain" id="PRO_5022101285" description="DUF5666 domain-containing protein" evidence="2">
    <location>
        <begin position="26"/>
        <end position="334"/>
    </location>
</feature>
<evidence type="ECO:0000256" key="2">
    <source>
        <dbReference type="SAM" id="SignalP"/>
    </source>
</evidence>
<feature type="compositionally biased region" description="Basic and acidic residues" evidence="1">
    <location>
        <begin position="47"/>
        <end position="61"/>
    </location>
</feature>
<name>A0A517P530_9PLAN</name>
<reference evidence="3 4" key="1">
    <citation type="submission" date="2019-02" db="EMBL/GenBank/DDBJ databases">
        <title>Deep-cultivation of Planctomycetes and their phenomic and genomic characterization uncovers novel biology.</title>
        <authorList>
            <person name="Wiegand S."/>
            <person name="Jogler M."/>
            <person name="Boedeker C."/>
            <person name="Pinto D."/>
            <person name="Vollmers J."/>
            <person name="Rivas-Marin E."/>
            <person name="Kohn T."/>
            <person name="Peeters S.H."/>
            <person name="Heuer A."/>
            <person name="Rast P."/>
            <person name="Oberbeckmann S."/>
            <person name="Bunk B."/>
            <person name="Jeske O."/>
            <person name="Meyerdierks A."/>
            <person name="Storesund J.E."/>
            <person name="Kallscheuer N."/>
            <person name="Luecker S."/>
            <person name="Lage O.M."/>
            <person name="Pohl T."/>
            <person name="Merkel B.J."/>
            <person name="Hornburger P."/>
            <person name="Mueller R.-W."/>
            <person name="Bruemmer F."/>
            <person name="Labrenz M."/>
            <person name="Spormann A.M."/>
            <person name="Op den Camp H."/>
            <person name="Overmann J."/>
            <person name="Amann R."/>
            <person name="Jetten M.S.M."/>
            <person name="Mascher T."/>
            <person name="Medema M.H."/>
            <person name="Devos D.P."/>
            <person name="Kaster A.-K."/>
            <person name="Ovreas L."/>
            <person name="Rohde M."/>
            <person name="Galperin M.Y."/>
            <person name="Jogler C."/>
        </authorList>
    </citation>
    <scope>NUCLEOTIDE SEQUENCE [LARGE SCALE GENOMIC DNA]</scope>
    <source>
        <strain evidence="3 4">CA12</strain>
    </source>
</reference>
<feature type="compositionally biased region" description="Basic and acidic residues" evidence="1">
    <location>
        <begin position="296"/>
        <end position="317"/>
    </location>
</feature>
<accession>A0A517P530</accession>
<sequence precursor="true">MKTRNLTLTAAALALAVGAAPLLTAQERPTRRQAADRSQPQAGERLQTGERMRDGKGKPTDRGTPQHAAVLKPTGFISVGADYDGDGRIDAVETIYALDYVAARDASRQRMDRASQRPRKVDGELTNLRKIELSGYGGPHMVGRVRTDRGTVAKVDFGPAAQVEELKLTEGDRVDVEGRRGRINDRAMLLASKVSSDGNTVQIDRPKPSGLRRVKGEITGLKNVRFRGFGDQSVIADMRLVSGREVTVNLGEKTKLAPLTLEQGDEISLIARPGSLNDEPALIATLVYADGQTADVDARGERERNNMNRDDQSRNNVERGNANRNRGNALRPRN</sequence>
<evidence type="ECO:0008006" key="5">
    <source>
        <dbReference type="Google" id="ProtNLM"/>
    </source>
</evidence>
<protein>
    <recommendedName>
        <fullName evidence="5">DUF5666 domain-containing protein</fullName>
    </recommendedName>
</protein>
<organism evidence="3 4">
    <name type="scientific">Alienimonas californiensis</name>
    <dbReference type="NCBI Taxonomy" id="2527989"/>
    <lineage>
        <taxon>Bacteria</taxon>
        <taxon>Pseudomonadati</taxon>
        <taxon>Planctomycetota</taxon>
        <taxon>Planctomycetia</taxon>
        <taxon>Planctomycetales</taxon>
        <taxon>Planctomycetaceae</taxon>
        <taxon>Alienimonas</taxon>
    </lineage>
</organism>
<dbReference type="KEGG" id="acaf:CA12_05290"/>
<feature type="region of interest" description="Disordered" evidence="1">
    <location>
        <begin position="295"/>
        <end position="334"/>
    </location>
</feature>
<dbReference type="RefSeq" id="WP_145357312.1">
    <property type="nucleotide sequence ID" value="NZ_CP036265.1"/>
</dbReference>
<feature type="signal peptide" evidence="2">
    <location>
        <begin position="1"/>
        <end position="25"/>
    </location>
</feature>
<evidence type="ECO:0000313" key="4">
    <source>
        <dbReference type="Proteomes" id="UP000318741"/>
    </source>
</evidence>
<evidence type="ECO:0000313" key="3">
    <source>
        <dbReference type="EMBL" id="QDT14456.1"/>
    </source>
</evidence>
<gene>
    <name evidence="3" type="ORF">CA12_05290</name>
</gene>
<feature type="compositionally biased region" description="Low complexity" evidence="1">
    <location>
        <begin position="318"/>
        <end position="334"/>
    </location>
</feature>
<keyword evidence="4" id="KW-1185">Reference proteome</keyword>
<feature type="region of interest" description="Disordered" evidence="1">
    <location>
        <begin position="25"/>
        <end position="69"/>
    </location>
</feature>
<dbReference type="OrthoDB" id="281039at2"/>
<keyword evidence="2" id="KW-0732">Signal</keyword>
<proteinExistence type="predicted"/>
<evidence type="ECO:0000256" key="1">
    <source>
        <dbReference type="SAM" id="MobiDB-lite"/>
    </source>
</evidence>
<dbReference type="Proteomes" id="UP000318741">
    <property type="component" value="Chromosome"/>
</dbReference>
<dbReference type="EMBL" id="CP036265">
    <property type="protein sequence ID" value="QDT14456.1"/>
    <property type="molecule type" value="Genomic_DNA"/>
</dbReference>